<dbReference type="AlphaFoldDB" id="A0A086LIS0"/>
<evidence type="ECO:0000313" key="1">
    <source>
        <dbReference type="EMBL" id="KFG56538.1"/>
    </source>
</evidence>
<comment type="caution">
    <text evidence="1">The sequence shown here is derived from an EMBL/GenBank/DDBJ whole genome shotgun (WGS) entry which is preliminary data.</text>
</comment>
<sequence>RRVPARMGPTSLWHELPTCCVWRHHRLRAGMSSWGVVDGGPGSAAGDRQRSDVTVARIVDVLGVAASHGPALYGMRLVECMRGWVKGYWLCVVMQSVWEMVGRIAQAREVREEEDAGTCGVS</sequence>
<evidence type="ECO:0000313" key="2">
    <source>
        <dbReference type="Proteomes" id="UP000028834"/>
    </source>
</evidence>
<accession>A0A086LIS0</accession>
<dbReference type="VEuPathDB" id="ToxoDB:TGRUB_434610"/>
<proteinExistence type="predicted"/>
<dbReference type="EMBL" id="AFYV02003235">
    <property type="protein sequence ID" value="KFG56538.1"/>
    <property type="molecule type" value="Genomic_DNA"/>
</dbReference>
<feature type="non-terminal residue" evidence="1">
    <location>
        <position position="122"/>
    </location>
</feature>
<gene>
    <name evidence="1" type="ORF">TGRUB_434610</name>
</gene>
<reference evidence="1 2" key="1">
    <citation type="submission" date="2014-05" db="EMBL/GenBank/DDBJ databases">
        <authorList>
            <person name="Sibley D."/>
            <person name="Venepally P."/>
            <person name="Karamycheva S."/>
            <person name="Hadjithomas M."/>
            <person name="Khan A."/>
            <person name="Brunk B."/>
            <person name="Roos D."/>
            <person name="Caler E."/>
            <person name="Lorenzi H."/>
        </authorList>
    </citation>
    <scope>NUCLEOTIDE SEQUENCE [LARGE SCALE GENOMIC DNA]</scope>
    <source>
        <strain evidence="1 2">RUB</strain>
    </source>
</reference>
<feature type="non-terminal residue" evidence="1">
    <location>
        <position position="1"/>
    </location>
</feature>
<organism evidence="1 2">
    <name type="scientific">Toxoplasma gondii RUB</name>
    <dbReference type="NCBI Taxonomy" id="935652"/>
    <lineage>
        <taxon>Eukaryota</taxon>
        <taxon>Sar</taxon>
        <taxon>Alveolata</taxon>
        <taxon>Apicomplexa</taxon>
        <taxon>Conoidasida</taxon>
        <taxon>Coccidia</taxon>
        <taxon>Eucoccidiorida</taxon>
        <taxon>Eimeriorina</taxon>
        <taxon>Sarcocystidae</taxon>
        <taxon>Toxoplasma</taxon>
    </lineage>
</organism>
<name>A0A086LIS0_TOXGO</name>
<dbReference type="Proteomes" id="UP000028834">
    <property type="component" value="Unassembled WGS sequence"/>
</dbReference>
<protein>
    <submittedName>
        <fullName evidence="1">Uncharacterized protein</fullName>
    </submittedName>
</protein>